<evidence type="ECO:0000313" key="4">
    <source>
        <dbReference type="EMBL" id="ASV74814.1"/>
    </source>
</evidence>
<dbReference type="InterPro" id="IPR016163">
    <property type="entry name" value="Ald_DH_C"/>
</dbReference>
<dbReference type="Gene3D" id="3.40.605.10">
    <property type="entry name" value="Aldehyde Dehydrogenase, Chain A, domain 1"/>
    <property type="match status" value="1"/>
</dbReference>
<organism evidence="4 5">
    <name type="scientific">Thermogutta terrifontis</name>
    <dbReference type="NCBI Taxonomy" id="1331910"/>
    <lineage>
        <taxon>Bacteria</taxon>
        <taxon>Pseudomonadati</taxon>
        <taxon>Planctomycetota</taxon>
        <taxon>Planctomycetia</taxon>
        <taxon>Pirellulales</taxon>
        <taxon>Thermoguttaceae</taxon>
        <taxon>Thermogutta</taxon>
    </lineage>
</organism>
<dbReference type="FunFam" id="3.40.605.10:FF:000001">
    <property type="entry name" value="Aldehyde dehydrogenase 1"/>
    <property type="match status" value="1"/>
</dbReference>
<reference evidence="4 5" key="1">
    <citation type="journal article" name="Front. Microbiol.">
        <title>Sugar Metabolism of the First Thermophilic Planctomycete Thermogutta terrifontis: Comparative Genomic and Transcriptomic Approaches.</title>
        <authorList>
            <person name="Elcheninov A.G."/>
            <person name="Menzel P."/>
            <person name="Gudbergsdottir S.R."/>
            <person name="Slesarev A.I."/>
            <person name="Kadnikov V.V."/>
            <person name="Krogh A."/>
            <person name="Bonch-Osmolovskaya E.A."/>
            <person name="Peng X."/>
            <person name="Kublanov I.V."/>
        </authorList>
    </citation>
    <scope>NUCLEOTIDE SEQUENCE [LARGE SCALE GENOMIC DNA]</scope>
    <source>
        <strain evidence="4 5">R1</strain>
    </source>
</reference>
<dbReference type="Pfam" id="PF00171">
    <property type="entry name" value="Aldedh"/>
    <property type="match status" value="1"/>
</dbReference>
<dbReference type="SUPFAM" id="SSF53720">
    <property type="entry name" value="ALDH-like"/>
    <property type="match status" value="1"/>
</dbReference>
<dbReference type="OrthoDB" id="4503395at2"/>
<evidence type="ECO:0000256" key="1">
    <source>
        <dbReference type="ARBA" id="ARBA00009986"/>
    </source>
</evidence>
<proteinExistence type="inferred from homology"/>
<dbReference type="Gene3D" id="3.40.309.10">
    <property type="entry name" value="Aldehyde Dehydrogenase, Chain A, domain 2"/>
    <property type="match status" value="1"/>
</dbReference>
<dbReference type="PANTHER" id="PTHR11699">
    <property type="entry name" value="ALDEHYDE DEHYDROGENASE-RELATED"/>
    <property type="match status" value="1"/>
</dbReference>
<dbReference type="FunFam" id="3.40.309.10:FF:000012">
    <property type="entry name" value="Betaine aldehyde dehydrogenase"/>
    <property type="match status" value="1"/>
</dbReference>
<dbReference type="GO" id="GO:0004029">
    <property type="term" value="F:aldehyde dehydrogenase (NAD+) activity"/>
    <property type="evidence" value="ECO:0007669"/>
    <property type="project" value="UniProtKB-EC"/>
</dbReference>
<name>A0A286RFS5_9BACT</name>
<dbReference type="InterPro" id="IPR016161">
    <property type="entry name" value="Ald_DH/histidinol_DH"/>
</dbReference>
<comment type="similarity">
    <text evidence="1">Belongs to the aldehyde dehydrogenase family.</text>
</comment>
<accession>A0A286RFS5</accession>
<dbReference type="InterPro" id="IPR015590">
    <property type="entry name" value="Aldehyde_DH_dom"/>
</dbReference>
<dbReference type="EMBL" id="CP018477">
    <property type="protein sequence ID" value="ASV74814.1"/>
    <property type="molecule type" value="Genomic_DNA"/>
</dbReference>
<keyword evidence="5" id="KW-1185">Reference proteome</keyword>
<dbReference type="RefSeq" id="WP_095415033.1">
    <property type="nucleotide sequence ID" value="NZ_CP018477.1"/>
</dbReference>
<dbReference type="AlphaFoldDB" id="A0A286RFS5"/>
<sequence length="497" mass="54649">MAIAEFDLLPEVREFLEKKRFGGVIGGKEVFSQKGETFVTRDPGTGEVLAEVDNMQPEEVDQAVNAAWKAFRESGWPTMTAHERGALLHRWVEAVEKRKRVLAQIESLDCGKIYRQAEADVQNFIDTMRYFIEMSLHIERRATLAVPRYEAYSYRAPWGPCGFIFPWNFPILLVGWGIAPALAAGNTVVIKPAEDTPLSTLFVAHLAKEAGIPDGVINVIPGIGEITGAALARHPGLRRMSFTGSPEVGRLVAEACGRNLVPVKLELGGKGAAVVFDDVDLSDTVEQLVRAVTFHCGQVCCTATRWIIQKSIYDKFVEQALERLRSLKIGHELEPRVDIGPVVNEKQKKRILSYIERGRQEGAEVILEGGEAEVPGKKGFYVKPALLAGSLKNVAAQEEIFGPVAYLTSFEDEQDAIAKANDTDYGLANSVWTADLERARRVAEAMEAANSWINAHNLFPHGVPYAGIKKSGLGGGVLSEQTFFDYLRSTSVVRPLA</sequence>
<evidence type="ECO:0000256" key="2">
    <source>
        <dbReference type="ARBA" id="ARBA00023002"/>
    </source>
</evidence>
<keyword evidence="2 4" id="KW-0560">Oxidoreductase</keyword>
<dbReference type="KEGG" id="ttf:THTE_2212"/>
<dbReference type="EC" id="1.2.1.3" evidence="4"/>
<dbReference type="InterPro" id="IPR016162">
    <property type="entry name" value="Ald_DH_N"/>
</dbReference>
<dbReference type="Proteomes" id="UP000215086">
    <property type="component" value="Chromosome"/>
</dbReference>
<evidence type="ECO:0000313" key="5">
    <source>
        <dbReference type="Proteomes" id="UP000215086"/>
    </source>
</evidence>
<feature type="domain" description="Aldehyde dehydrogenase" evidence="3">
    <location>
        <begin position="34"/>
        <end position="491"/>
    </location>
</feature>
<evidence type="ECO:0000259" key="3">
    <source>
        <dbReference type="Pfam" id="PF00171"/>
    </source>
</evidence>
<gene>
    <name evidence="4" type="ORF">THTE_2212</name>
</gene>
<protein>
    <submittedName>
        <fullName evidence="4">Aldehyde dehydrogenase</fullName>
        <ecNumber evidence="4">1.2.1.3</ecNumber>
    </submittedName>
</protein>